<dbReference type="InterPro" id="IPR051396">
    <property type="entry name" value="Bact_Antivir_Def_Nuclease"/>
</dbReference>
<name>A0A086MS22_9ACTN</name>
<dbReference type="Gene3D" id="3.40.50.300">
    <property type="entry name" value="P-loop containing nucleotide triphosphate hydrolases"/>
    <property type="match status" value="1"/>
</dbReference>
<protein>
    <recommendedName>
        <fullName evidence="1">ATPase AAA-type core domain-containing protein</fullName>
    </recommendedName>
</protein>
<dbReference type="GO" id="GO:0016887">
    <property type="term" value="F:ATP hydrolysis activity"/>
    <property type="evidence" value="ECO:0007669"/>
    <property type="project" value="InterPro"/>
</dbReference>
<evidence type="ECO:0000313" key="2">
    <source>
        <dbReference type="EMBL" id="KFG71690.1"/>
    </source>
</evidence>
<dbReference type="RefSeq" id="WP_043385233.1">
    <property type="nucleotide sequence ID" value="NZ_KN039949.1"/>
</dbReference>
<comment type="caution">
    <text evidence="2">The sequence shown here is derived from an EMBL/GenBank/DDBJ whole genome shotgun (WGS) entry which is preliminary data.</text>
</comment>
<dbReference type="SUPFAM" id="SSF52540">
    <property type="entry name" value="P-loop containing nucleoside triphosphate hydrolases"/>
    <property type="match status" value="1"/>
</dbReference>
<evidence type="ECO:0000259" key="1">
    <source>
        <dbReference type="Pfam" id="PF13304"/>
    </source>
</evidence>
<dbReference type="HOGENOM" id="CLU_028965_0_1_11"/>
<reference evidence="2 3" key="1">
    <citation type="submission" date="2014-05" db="EMBL/GenBank/DDBJ databases">
        <title>Complete genome sequence of the Streptomyces mutabilis TRM45540.</title>
        <authorList>
            <person name="Luo X."/>
            <person name="Zhang L."/>
        </authorList>
    </citation>
    <scope>NUCLEOTIDE SEQUENCE [LARGE SCALE GENOMIC DNA]</scope>
    <source>
        <strain evidence="2 3">TRM45540</strain>
    </source>
</reference>
<dbReference type="InterPro" id="IPR027417">
    <property type="entry name" value="P-loop_NTPase"/>
</dbReference>
<dbReference type="InterPro" id="IPR003959">
    <property type="entry name" value="ATPase_AAA_core"/>
</dbReference>
<dbReference type="PANTHER" id="PTHR43581:SF2">
    <property type="entry name" value="EXCINUCLEASE ATPASE SUBUNIT"/>
    <property type="match status" value="1"/>
</dbReference>
<dbReference type="STRING" id="1915400.FM21_33600"/>
<organism evidence="2 3">
    <name type="scientific">Streptomyces mutabilis</name>
    <dbReference type="NCBI Taxonomy" id="67332"/>
    <lineage>
        <taxon>Bacteria</taxon>
        <taxon>Bacillati</taxon>
        <taxon>Actinomycetota</taxon>
        <taxon>Actinomycetes</taxon>
        <taxon>Kitasatosporales</taxon>
        <taxon>Streptomycetaceae</taxon>
        <taxon>Streptomyces</taxon>
    </lineage>
</organism>
<sequence>MQFTLLEYQEALPRRVGAYLIKDGWNDHGYVTTFDLHIRLADMTRRRIGYLRIAHVSMSRDGLVSTAEILPGRFTSLERGFFSLGHEDDYYVSLLELPPGMGREILMALHDVAFGWDTDLRSLRSLEVFNKSVLRGRSEDQLHNANRIAHGLRARVVPFRWTYTLGGEGLLPAHEFTFDAEPGSRPPTNLHAVIGRNGAGKSTLLHRIAVDAMAGRITVESDGDDDNSFNGCVVVSFSPFDRPYGPMPRGALSFQYIGLYHHEEERLKSRGERRKEFVDSFATVRIGSRGMRWRKAIETLNYAASGFLDDHLMVLDAMMREGSSHKFEARVGKVFDSLSSGHAVVLLMMTRLIEVVGERTLVLIDEPETHLHPPLLAALTSALSTLLADRNGMAVVATHSPVVLQEVPASCVWKMIRHGDELTGHRPSLETYGESVGELTYDVFGLEVTSTGFHAAIAAEVEKGGSYEEITQRFSGLGAEARALLRAMTFARTRGDR</sequence>
<dbReference type="GO" id="GO:0005524">
    <property type="term" value="F:ATP binding"/>
    <property type="evidence" value="ECO:0007669"/>
    <property type="project" value="InterPro"/>
</dbReference>
<dbReference type="AlphaFoldDB" id="A0A086MS22"/>
<keyword evidence="3" id="KW-1185">Reference proteome</keyword>
<accession>A0A086MS22</accession>
<dbReference type="EMBL" id="JNFQ01000006">
    <property type="protein sequence ID" value="KFG71690.1"/>
    <property type="molecule type" value="Genomic_DNA"/>
</dbReference>
<evidence type="ECO:0000313" key="3">
    <source>
        <dbReference type="Proteomes" id="UP000029095"/>
    </source>
</evidence>
<dbReference type="Proteomes" id="UP000029095">
    <property type="component" value="Unassembled WGS sequence"/>
</dbReference>
<feature type="domain" description="ATPase AAA-type core" evidence="1">
    <location>
        <begin position="324"/>
        <end position="404"/>
    </location>
</feature>
<proteinExistence type="predicted"/>
<dbReference type="PANTHER" id="PTHR43581">
    <property type="entry name" value="ATP/GTP PHOSPHATASE"/>
    <property type="match status" value="1"/>
</dbReference>
<gene>
    <name evidence="2" type="ORF">FM21_33600</name>
</gene>
<dbReference type="Pfam" id="PF13304">
    <property type="entry name" value="AAA_21"/>
    <property type="match status" value="1"/>
</dbReference>